<dbReference type="EMBL" id="PCWA01000037">
    <property type="protein sequence ID" value="PIQ89473.1"/>
    <property type="molecule type" value="Genomic_DNA"/>
</dbReference>
<evidence type="ECO:0000256" key="3">
    <source>
        <dbReference type="SAM" id="SignalP"/>
    </source>
</evidence>
<name>A0A2H0LYH2_9BACT</name>
<dbReference type="Pfam" id="PF02018">
    <property type="entry name" value="CBM_4_9"/>
    <property type="match status" value="2"/>
</dbReference>
<accession>A0A2H0LYH2</accession>
<comment type="caution">
    <text evidence="5">The sequence shown here is derived from an EMBL/GenBank/DDBJ whole genome shotgun (WGS) entry which is preliminary data.</text>
</comment>
<proteinExistence type="predicted"/>
<protein>
    <recommendedName>
        <fullName evidence="4">CBM-cenC domain-containing protein</fullName>
    </recommendedName>
</protein>
<gene>
    <name evidence="5" type="ORF">COV72_02910</name>
</gene>
<dbReference type="SUPFAM" id="SSF49785">
    <property type="entry name" value="Galactose-binding domain-like"/>
    <property type="match status" value="2"/>
</dbReference>
<feature type="domain" description="CBM-cenC" evidence="4">
    <location>
        <begin position="484"/>
        <end position="604"/>
    </location>
</feature>
<dbReference type="Gene3D" id="3.20.20.80">
    <property type="entry name" value="Glycosidases"/>
    <property type="match status" value="1"/>
</dbReference>
<feature type="domain" description="CBM-cenC" evidence="4">
    <location>
        <begin position="662"/>
        <end position="784"/>
    </location>
</feature>
<evidence type="ECO:0000256" key="1">
    <source>
        <dbReference type="ARBA" id="ARBA00022801"/>
    </source>
</evidence>
<keyword evidence="1" id="KW-0378">Hydrolase</keyword>
<feature type="region of interest" description="Disordered" evidence="2">
    <location>
        <begin position="639"/>
        <end position="662"/>
    </location>
</feature>
<dbReference type="InterPro" id="IPR008979">
    <property type="entry name" value="Galactose-bd-like_sf"/>
</dbReference>
<dbReference type="InterPro" id="IPR003305">
    <property type="entry name" value="CenC_carb-bd"/>
</dbReference>
<sequence>MKLKILIAALIFAIMPNFTHAQNEQFDKYGGWAGLAGEKTGFFHTEEINGKWWIITPEGNAFWSIGMYCVRISGIPEEGAKKRPYKEASLAKYGSEGEWAKITKLRLKNWGFNTIGDWSSESIYKEGLDRKHAPLAYVIGIDLPRKADNVIAKGAYGYFPDVFSEKFKESVKKSMQERFKNQPYLINDSWLLGYFLADEPSWYGSKQRRGALVNDFIALSGDTPGKTAWVNFVKKLYSDIRALNNSWNTGFNSFDDLYNIKKIPINENSEKDNLLFFKLIAEEFSRILHDTLREFDANHMILGTRPSRLYPELVEASSKYSDIFSTSGYGFNQGHTISKNFKESMDKMYENAGKPIMLGVIITAEDAGLPYGMVGTQKDRGVSYWRYMAEVAKHPAIVGMHWFQYFDPPKKCYDERAANWGLVNQKDEPYEEAVKLIAQANKMVYAYALGLSTFKPEFDSLFSLKKENSQEIPKGELKEITIPIKNSGFEKGKEAWKLQAWKGNSKAALDSKVKHSGRMSLKIEGGEGEGWDSIGVATQKPDLVLLPGYDYKLSAWIKANAVESEAFVRIKTKYKNGETAYFKALPVYGTKDWNLVEAKFSPKSENAIDYLVCQLTGGGTAWFDDISLTVMTENEKAVKKSAPKNENTAKGETHLNTTNLPISNAGFEEGDKGWKPQKWNGKPSIKIDARSAHSGRKSAMIKGSGDNWKSTGAIVKNELNITLNPDSQYILSGWIKAKDIESEAFIRIKVKYKNGQSEYFKTSPVYGSAEWSKVSARFSPKPENTIEYLACQLVGRGTAWFDDIKIEEIMP</sequence>
<dbReference type="InterPro" id="IPR017853">
    <property type="entry name" value="GH"/>
</dbReference>
<dbReference type="SUPFAM" id="SSF51445">
    <property type="entry name" value="(Trans)glycosidases"/>
    <property type="match status" value="1"/>
</dbReference>
<organism evidence="5 6">
    <name type="scientific">Candidatus Ghiorseimicrobium undicola</name>
    <dbReference type="NCBI Taxonomy" id="1974746"/>
    <lineage>
        <taxon>Bacteria</taxon>
        <taxon>Pseudomonadati</taxon>
        <taxon>Candidatus Omnitrophota</taxon>
        <taxon>Candidatus Ghiorseimicrobium</taxon>
    </lineage>
</organism>
<evidence type="ECO:0000313" key="5">
    <source>
        <dbReference type="EMBL" id="PIQ89473.1"/>
    </source>
</evidence>
<reference evidence="5 6" key="1">
    <citation type="submission" date="2017-09" db="EMBL/GenBank/DDBJ databases">
        <title>Depth-based differentiation of microbial function through sediment-hosted aquifers and enrichment of novel symbionts in the deep terrestrial subsurface.</title>
        <authorList>
            <person name="Probst A.J."/>
            <person name="Ladd B."/>
            <person name="Jarett J.K."/>
            <person name="Geller-Mcgrath D.E."/>
            <person name="Sieber C.M."/>
            <person name="Emerson J.B."/>
            <person name="Anantharaman K."/>
            <person name="Thomas B.C."/>
            <person name="Malmstrom R."/>
            <person name="Stieglmeier M."/>
            <person name="Klingl A."/>
            <person name="Woyke T."/>
            <person name="Ryan C.M."/>
            <person name="Banfield J.F."/>
        </authorList>
    </citation>
    <scope>NUCLEOTIDE SEQUENCE [LARGE SCALE GENOMIC DNA]</scope>
    <source>
        <strain evidence="5">CG11_big_fil_rev_8_21_14_0_20_42_13</strain>
    </source>
</reference>
<evidence type="ECO:0000256" key="2">
    <source>
        <dbReference type="SAM" id="MobiDB-lite"/>
    </source>
</evidence>
<evidence type="ECO:0000313" key="6">
    <source>
        <dbReference type="Proteomes" id="UP000229641"/>
    </source>
</evidence>
<dbReference type="Proteomes" id="UP000229641">
    <property type="component" value="Unassembled WGS sequence"/>
</dbReference>
<dbReference type="Gene3D" id="2.60.120.260">
    <property type="entry name" value="Galactose-binding domain-like"/>
    <property type="match status" value="2"/>
</dbReference>
<feature type="chain" id="PRO_5013567611" description="CBM-cenC domain-containing protein" evidence="3">
    <location>
        <begin position="22"/>
        <end position="811"/>
    </location>
</feature>
<feature type="signal peptide" evidence="3">
    <location>
        <begin position="1"/>
        <end position="21"/>
    </location>
</feature>
<dbReference type="GO" id="GO:0016798">
    <property type="term" value="F:hydrolase activity, acting on glycosyl bonds"/>
    <property type="evidence" value="ECO:0007669"/>
    <property type="project" value="InterPro"/>
</dbReference>
<evidence type="ECO:0000259" key="4">
    <source>
        <dbReference type="Pfam" id="PF02018"/>
    </source>
</evidence>
<dbReference type="AlphaFoldDB" id="A0A2H0LYH2"/>
<keyword evidence="3" id="KW-0732">Signal</keyword>